<dbReference type="EMBL" id="BARU01028733">
    <property type="protein sequence ID" value="GAH73960.1"/>
    <property type="molecule type" value="Genomic_DNA"/>
</dbReference>
<organism evidence="1">
    <name type="scientific">marine sediment metagenome</name>
    <dbReference type="NCBI Taxonomy" id="412755"/>
    <lineage>
        <taxon>unclassified sequences</taxon>
        <taxon>metagenomes</taxon>
        <taxon>ecological metagenomes</taxon>
    </lineage>
</organism>
<dbReference type="AlphaFoldDB" id="X1IXL1"/>
<comment type="caution">
    <text evidence="1">The sequence shown here is derived from an EMBL/GenBank/DDBJ whole genome shotgun (WGS) entry which is preliminary data.</text>
</comment>
<evidence type="ECO:0000313" key="1">
    <source>
        <dbReference type="EMBL" id="GAH73960.1"/>
    </source>
</evidence>
<name>X1IXL1_9ZZZZ</name>
<sequence>MKNPFDDFPKYTDWFVGEKALSWRKRHEAEILKAVEAMDRLKNLKERWVEHRGCSGDCEGCDTVDWCLFTIQGEVK</sequence>
<protein>
    <submittedName>
        <fullName evidence="1">Uncharacterized protein</fullName>
    </submittedName>
</protein>
<accession>X1IXL1</accession>
<reference evidence="1" key="1">
    <citation type="journal article" date="2014" name="Front. Microbiol.">
        <title>High frequency of phylogenetically diverse reductive dehalogenase-homologous genes in deep subseafloor sedimentary metagenomes.</title>
        <authorList>
            <person name="Kawai M."/>
            <person name="Futagami T."/>
            <person name="Toyoda A."/>
            <person name="Takaki Y."/>
            <person name="Nishi S."/>
            <person name="Hori S."/>
            <person name="Arai W."/>
            <person name="Tsubouchi T."/>
            <person name="Morono Y."/>
            <person name="Uchiyama I."/>
            <person name="Ito T."/>
            <person name="Fujiyama A."/>
            <person name="Inagaki F."/>
            <person name="Takami H."/>
        </authorList>
    </citation>
    <scope>NUCLEOTIDE SEQUENCE</scope>
    <source>
        <strain evidence="1">Expedition CK06-06</strain>
    </source>
</reference>
<gene>
    <name evidence="1" type="ORF">S03H2_45820</name>
</gene>
<proteinExistence type="predicted"/>